<comment type="pathway">
    <text evidence="1">Carbohydrate metabolism; tricarboxylic acid cycle; isocitrate from oxaloacetate: step 1/2.</text>
</comment>
<dbReference type="Gene3D" id="1.10.230.10">
    <property type="entry name" value="Cytochrome P450-Terp, domain 2"/>
    <property type="match status" value="1"/>
</dbReference>
<dbReference type="EC" id="2.3.3.16" evidence="3"/>
<dbReference type="OrthoDB" id="9032689at2"/>
<dbReference type="InterPro" id="IPR036969">
    <property type="entry name" value="Citrate_synthase_sf"/>
</dbReference>
<evidence type="ECO:0000313" key="6">
    <source>
        <dbReference type="EMBL" id="PJO67308.1"/>
    </source>
</evidence>
<sequence>MGLATELLNRPATRYRGTDIDGAILEPEGLWVRGRNLNDLIGTVSFEDALWHLWFERMPTPAEGAALRARLAQYGAHFARGNPSTRAAAAVAQTGVDMVFAAATGLLRDIERPPFDAGEAPGWGADFDTLLGCLAGAPYLMRAALGAPRVDDPGTSHAARVLRAAGASGGGSPHAERVIDALLVAWHGGFGYVTPTVLVPRCAIGTGVSLSQAIAAGFMSSGPNHVGAARSAMQWLRALARRLDDEPDALDAVVRRAIGRVLDESGALLAGFGHPLFEADPRPPRIRALFAEWGFGGRHVDMFDVACDEARKRKNLKPNIDFATGAALLDLGFTEPQWGIGVGLSARIAAMAAHAVERRRRPAFGANSATARRMLAAVPVGWL</sequence>
<keyword evidence="4" id="KW-0808">Transferase</keyword>
<comment type="similarity">
    <text evidence="2">Belongs to the citrate synthase family.</text>
</comment>
<dbReference type="EMBL" id="PHRB01000003">
    <property type="protein sequence ID" value="PJO67308.1"/>
    <property type="molecule type" value="Genomic_DNA"/>
</dbReference>
<comment type="caution">
    <text evidence="5">The sequence shown here is derived from an EMBL/GenBank/DDBJ whole genome shotgun (WGS) entry which is preliminary data.</text>
</comment>
<protein>
    <recommendedName>
        <fullName evidence="3">citrate synthase (unknown stereospecificity)</fullName>
        <ecNumber evidence="3">2.3.3.16</ecNumber>
    </recommendedName>
</protein>
<reference evidence="6 8" key="2">
    <citation type="submission" date="2017-11" db="EMBL/GenBank/DDBJ databases">
        <title>Molecular characterization of Burkholderia pseudomallei and closely related isolates from Vietnam.</title>
        <authorList>
            <person name="Ustinov D.V."/>
            <person name="Antonov A.S."/>
            <person name="Avdusheva E.F."/>
            <person name="Shpak I.M."/>
            <person name="Zakharova I.B."/>
            <person name="Thi L.A."/>
            <person name="Teteryatnikova N."/>
            <person name="Lopasteyskaya Y.A."/>
            <person name="Kuzyutina J.A."/>
            <person name="Ngo T.N."/>
            <person name="Victorov D.V."/>
        </authorList>
    </citation>
    <scope>NUCLEOTIDE SEQUENCE [LARGE SCALE GENOMIC DNA]</scope>
    <source>
        <strain evidence="6 8">V1512</strain>
    </source>
</reference>
<dbReference type="AlphaFoldDB" id="A0A095K8Z9"/>
<evidence type="ECO:0000256" key="2">
    <source>
        <dbReference type="ARBA" id="ARBA00010566"/>
    </source>
</evidence>
<evidence type="ECO:0000313" key="5">
    <source>
        <dbReference type="EMBL" id="KGX06776.1"/>
    </source>
</evidence>
<dbReference type="Gene3D" id="1.10.580.10">
    <property type="entry name" value="Citrate Synthase, domain 1"/>
    <property type="match status" value="2"/>
</dbReference>
<dbReference type="GO" id="GO:0005829">
    <property type="term" value="C:cytosol"/>
    <property type="evidence" value="ECO:0007669"/>
    <property type="project" value="TreeGrafter"/>
</dbReference>
<dbReference type="GO" id="GO:0006099">
    <property type="term" value="P:tricarboxylic acid cycle"/>
    <property type="evidence" value="ECO:0007669"/>
    <property type="project" value="UniProtKB-UniPathway"/>
</dbReference>
<organism evidence="5 7">
    <name type="scientific">Burkholderia pseudomallei</name>
    <name type="common">Pseudomonas pseudomallei</name>
    <dbReference type="NCBI Taxonomy" id="28450"/>
    <lineage>
        <taxon>Bacteria</taxon>
        <taxon>Pseudomonadati</taxon>
        <taxon>Pseudomonadota</taxon>
        <taxon>Betaproteobacteria</taxon>
        <taxon>Burkholderiales</taxon>
        <taxon>Burkholderiaceae</taxon>
        <taxon>Burkholderia</taxon>
        <taxon>pseudomallei group</taxon>
    </lineage>
</organism>
<evidence type="ECO:0000256" key="3">
    <source>
        <dbReference type="ARBA" id="ARBA00012972"/>
    </source>
</evidence>
<dbReference type="InterPro" id="IPR002020">
    <property type="entry name" value="Citrate_synthase"/>
</dbReference>
<dbReference type="KEGG" id="but:X994_2214"/>
<dbReference type="Proteomes" id="UP000030475">
    <property type="component" value="Unassembled WGS sequence"/>
</dbReference>
<dbReference type="GO" id="GO:0036440">
    <property type="term" value="F:citrate synthase activity"/>
    <property type="evidence" value="ECO:0007669"/>
    <property type="project" value="UniProtKB-EC"/>
</dbReference>
<dbReference type="Proteomes" id="UP000231878">
    <property type="component" value="Unassembled WGS sequence"/>
</dbReference>
<name>A0A095K8Z9_BURPE</name>
<accession>A0A095K8Z9</accession>
<evidence type="ECO:0000313" key="8">
    <source>
        <dbReference type="Proteomes" id="UP000231878"/>
    </source>
</evidence>
<dbReference type="SUPFAM" id="SSF48256">
    <property type="entry name" value="Citrate synthase"/>
    <property type="match status" value="1"/>
</dbReference>
<dbReference type="RefSeq" id="WP_004522890.1">
    <property type="nucleotide sequence ID" value="NZ_AP028079.1"/>
</dbReference>
<evidence type="ECO:0000313" key="7">
    <source>
        <dbReference type="Proteomes" id="UP000030475"/>
    </source>
</evidence>
<dbReference type="PANTHER" id="PTHR11739">
    <property type="entry name" value="CITRATE SYNTHASE"/>
    <property type="match status" value="1"/>
</dbReference>
<dbReference type="GO" id="GO:0005975">
    <property type="term" value="P:carbohydrate metabolic process"/>
    <property type="evidence" value="ECO:0007669"/>
    <property type="project" value="TreeGrafter"/>
</dbReference>
<dbReference type="EMBL" id="JQIM01000010">
    <property type="protein sequence ID" value="KGX06776.1"/>
    <property type="molecule type" value="Genomic_DNA"/>
</dbReference>
<dbReference type="InterPro" id="IPR016143">
    <property type="entry name" value="Citrate_synth-like_sm_a-sub"/>
</dbReference>
<proteinExistence type="inferred from homology"/>
<gene>
    <name evidence="6" type="ORF">CWD88_04990</name>
    <name evidence="5" type="ORF">Y036_1495</name>
</gene>
<dbReference type="Pfam" id="PF00285">
    <property type="entry name" value="Citrate_synt"/>
    <property type="match status" value="1"/>
</dbReference>
<evidence type="ECO:0000256" key="1">
    <source>
        <dbReference type="ARBA" id="ARBA00004751"/>
    </source>
</evidence>
<dbReference type="PANTHER" id="PTHR11739:SF4">
    <property type="entry name" value="CITRATE SYNTHASE, PEROXISOMAL"/>
    <property type="match status" value="1"/>
</dbReference>
<reference evidence="5 7" key="1">
    <citation type="submission" date="2014-08" db="EMBL/GenBank/DDBJ databases">
        <authorList>
            <person name="Bunnell A."/>
            <person name="Chain P.S."/>
            <person name="Chertkov O."/>
            <person name="Currie B.J."/>
            <person name="Daligault H.E."/>
            <person name="Davenport K.W."/>
            <person name="Davis C."/>
            <person name="Gleasner C.D."/>
            <person name="Johnson S.L."/>
            <person name="Kaestli M."/>
            <person name="Koren S."/>
            <person name="Kunde Y.A."/>
            <person name="Mayo M."/>
            <person name="McMurry K.K."/>
            <person name="Price E.P."/>
            <person name="Reitenga K.G."/>
            <person name="Robison R."/>
            <person name="Rosovitz M.J."/>
            <person name="Sarovich D.S."/>
            <person name="Teshima H."/>
        </authorList>
    </citation>
    <scope>NUCLEOTIDE SEQUENCE [LARGE SCALE GENOMIC DNA]</scope>
    <source>
        <strain evidence="5 7">MSHR44</strain>
    </source>
</reference>
<dbReference type="InterPro" id="IPR016142">
    <property type="entry name" value="Citrate_synth-like_lrg_a-sub"/>
</dbReference>
<evidence type="ECO:0000256" key="4">
    <source>
        <dbReference type="ARBA" id="ARBA00022679"/>
    </source>
</evidence>